<dbReference type="RefSeq" id="WP_105473798.1">
    <property type="nucleotide sequence ID" value="NZ_BBNY01000001.1"/>
</dbReference>
<evidence type="ECO:0000256" key="1">
    <source>
        <dbReference type="ARBA" id="ARBA00022448"/>
    </source>
</evidence>
<evidence type="ECO:0000313" key="7">
    <source>
        <dbReference type="EMBL" id="GAL70484.1"/>
    </source>
</evidence>
<evidence type="ECO:0000259" key="5">
    <source>
        <dbReference type="Pfam" id="PF00127"/>
    </source>
</evidence>
<keyword evidence="4" id="KW-0186">Copper</keyword>
<dbReference type="InterPro" id="IPR000923">
    <property type="entry name" value="BlueCu_1"/>
</dbReference>
<dbReference type="GO" id="GO:0005507">
    <property type="term" value="F:copper ion binding"/>
    <property type="evidence" value="ECO:0007669"/>
    <property type="project" value="InterPro"/>
</dbReference>
<dbReference type="CDD" id="cd13922">
    <property type="entry name" value="Azurin"/>
    <property type="match status" value="1"/>
</dbReference>
<dbReference type="PROSITE" id="PS51257">
    <property type="entry name" value="PROKAR_LIPOPROTEIN"/>
    <property type="match status" value="1"/>
</dbReference>
<dbReference type="InterPro" id="IPR050845">
    <property type="entry name" value="Cu-binding_ET"/>
</dbReference>
<dbReference type="InterPro" id="IPR014068">
    <property type="entry name" value="Azurin"/>
</dbReference>
<keyword evidence="11" id="KW-1185">Reference proteome</keyword>
<evidence type="ECO:0000256" key="2">
    <source>
        <dbReference type="ARBA" id="ARBA00022723"/>
    </source>
</evidence>
<evidence type="ECO:0000313" key="6">
    <source>
        <dbReference type="EMBL" id="GAL66113.1"/>
    </source>
</evidence>
<keyword evidence="2" id="KW-0479">Metal-binding</keyword>
<name>A0A090W4Y5_9FLAO</name>
<comment type="caution">
    <text evidence="7">The sequence shown here is derived from an EMBL/GenBank/DDBJ whole genome shotgun (WGS) entry which is preliminary data.</text>
</comment>
<keyword evidence="1" id="KW-0813">Transport</keyword>
<dbReference type="EMBL" id="PVEO01000005">
    <property type="protein sequence ID" value="PQV48344.1"/>
    <property type="molecule type" value="Genomic_DNA"/>
</dbReference>
<dbReference type="GO" id="GO:0009055">
    <property type="term" value="F:electron transfer activity"/>
    <property type="evidence" value="ECO:0007669"/>
    <property type="project" value="InterPro"/>
</dbReference>
<evidence type="ECO:0000313" key="10">
    <source>
        <dbReference type="Proteomes" id="UP000029646"/>
    </source>
</evidence>
<dbReference type="AlphaFoldDB" id="A0A090W4Y5"/>
<evidence type="ECO:0000313" key="9">
    <source>
        <dbReference type="EMBL" id="PQV48344.1"/>
    </source>
</evidence>
<keyword evidence="3" id="KW-0249">Electron transport</keyword>
<dbReference type="Proteomes" id="UP000251545">
    <property type="component" value="Unassembled WGS sequence"/>
</dbReference>
<dbReference type="EMBL" id="BBNR01000003">
    <property type="protein sequence ID" value="GAL66113.1"/>
    <property type="molecule type" value="Genomic_DNA"/>
</dbReference>
<dbReference type="Gene3D" id="2.60.40.420">
    <property type="entry name" value="Cupredoxins - blue copper proteins"/>
    <property type="match status" value="1"/>
</dbReference>
<evidence type="ECO:0000313" key="11">
    <source>
        <dbReference type="Proteomes" id="UP000030184"/>
    </source>
</evidence>
<dbReference type="OrthoDB" id="9814063at2"/>
<evidence type="ECO:0000313" key="8">
    <source>
        <dbReference type="EMBL" id="GAL88147.1"/>
    </source>
</evidence>
<dbReference type="InterPro" id="IPR028871">
    <property type="entry name" value="BlueCu_1_BS"/>
</dbReference>
<sequence length="171" mass="18568">MKTMKYLLTAVLSATLLFSCGGDKKKEETKEKIKLGTKKEETKVDSNVANLVIAGNDQMKFDKKELKVKAGQKVKLTLRHTGKMDVNVMGHNVVILKQGVDVSAFGNKAATARDNGYIPADAEDDIIAHTKVIGGGQTTSIEFDAPAPGTYDFICSFPGHYALMKGKFIVE</sequence>
<organism evidence="7 10">
    <name type="scientific">Jejuia pallidilutea</name>
    <dbReference type="NCBI Taxonomy" id="504487"/>
    <lineage>
        <taxon>Bacteria</taxon>
        <taxon>Pseudomonadati</taxon>
        <taxon>Bacteroidota</taxon>
        <taxon>Flavobacteriia</taxon>
        <taxon>Flavobacteriales</taxon>
        <taxon>Flavobacteriaceae</taxon>
        <taxon>Jejuia</taxon>
    </lineage>
</organism>
<dbReference type="PANTHER" id="PTHR38439:SF2">
    <property type="entry name" value="OUTER MEMBRANE PROTEIN H.8"/>
    <property type="match status" value="1"/>
</dbReference>
<dbReference type="Proteomes" id="UP000029646">
    <property type="component" value="Unassembled WGS sequence"/>
</dbReference>
<reference evidence="11" key="1">
    <citation type="journal article" date="2014" name="Genome Announc.">
        <title>Draft Genome Sequence of Marine Flavobacterium Jejuia pallidilutea Strain 11shimoA1 and Pigmentation Mutants.</title>
        <authorList>
            <person name="Takatani N."/>
            <person name="Nakanishi M."/>
            <person name="Meirelles P."/>
            <person name="Mino S."/>
            <person name="Suda W."/>
            <person name="Oshima K."/>
            <person name="Hattori M."/>
            <person name="Ohkuma M."/>
            <person name="Hosokawa M."/>
            <person name="Miyashita K."/>
            <person name="Thompson F.L."/>
            <person name="Niwa A."/>
            <person name="Sawabe T."/>
            <person name="Sawabe T."/>
        </authorList>
    </citation>
    <scope>NUCLEOTIDE SEQUENCE [LARGE SCALE GENOMIC DNA]</scope>
    <source>
        <strain evidence="11">JCM 19538</strain>
    </source>
</reference>
<evidence type="ECO:0000256" key="3">
    <source>
        <dbReference type="ARBA" id="ARBA00022982"/>
    </source>
</evidence>
<gene>
    <name evidence="9" type="ORF">CLV33_105199</name>
    <name evidence="6" type="ORF">JCM19301_678</name>
    <name evidence="7" type="ORF">JCM19302_1393</name>
    <name evidence="8" type="ORF">JCM19538_2510</name>
</gene>
<protein>
    <submittedName>
        <fullName evidence="7">Azurin</fullName>
    </submittedName>
</protein>
<dbReference type="PANTHER" id="PTHR38439">
    <property type="entry name" value="AURACYANIN-B"/>
    <property type="match status" value="1"/>
</dbReference>
<dbReference type="EMBL" id="BBNS01000006">
    <property type="protein sequence ID" value="GAL70484.1"/>
    <property type="molecule type" value="Genomic_DNA"/>
</dbReference>
<dbReference type="PROSITE" id="PS00196">
    <property type="entry name" value="COPPER_BLUE"/>
    <property type="match status" value="1"/>
</dbReference>
<accession>A0A090W4Y5</accession>
<evidence type="ECO:0000313" key="12">
    <source>
        <dbReference type="Proteomes" id="UP000251545"/>
    </source>
</evidence>
<feature type="domain" description="Blue (type 1) copper" evidence="5">
    <location>
        <begin position="53"/>
        <end position="171"/>
    </location>
</feature>
<dbReference type="eggNOG" id="COG3241">
    <property type="taxonomic scope" value="Bacteria"/>
</dbReference>
<dbReference type="STRING" id="504487.JCM19538_2510"/>
<dbReference type="EMBL" id="BBNY01000001">
    <property type="protein sequence ID" value="GAL88147.1"/>
    <property type="molecule type" value="Genomic_DNA"/>
</dbReference>
<dbReference type="Pfam" id="PF00127">
    <property type="entry name" value="Copper-bind"/>
    <property type="match status" value="1"/>
</dbReference>
<evidence type="ECO:0000256" key="4">
    <source>
        <dbReference type="ARBA" id="ARBA00023008"/>
    </source>
</evidence>
<reference evidence="9 12" key="2">
    <citation type="submission" date="2018-02" db="EMBL/GenBank/DDBJ databases">
        <title>Genomic Encyclopedia of Archaeal and Bacterial Type Strains, Phase II (KMG-II): from individual species to whole genera.</title>
        <authorList>
            <person name="Goeker M."/>
        </authorList>
    </citation>
    <scope>NUCLEOTIDE SEQUENCE [LARGE SCALE GENOMIC DNA]</scope>
    <source>
        <strain evidence="9 12">DSM 21165</strain>
    </source>
</reference>
<dbReference type="SUPFAM" id="SSF49503">
    <property type="entry name" value="Cupredoxins"/>
    <property type="match status" value="1"/>
</dbReference>
<dbReference type="Proteomes" id="UP000030184">
    <property type="component" value="Unassembled WGS sequence"/>
</dbReference>
<dbReference type="Proteomes" id="UP000029641">
    <property type="component" value="Unassembled WGS sequence"/>
</dbReference>
<dbReference type="NCBIfam" id="TIGR02695">
    <property type="entry name" value="azurin"/>
    <property type="match status" value="1"/>
</dbReference>
<dbReference type="InterPro" id="IPR008972">
    <property type="entry name" value="Cupredoxin"/>
</dbReference>
<proteinExistence type="predicted"/>